<evidence type="ECO:0000259" key="5">
    <source>
        <dbReference type="Pfam" id="PF01385"/>
    </source>
</evidence>
<dbReference type="AlphaFoldDB" id="F4XLA6"/>
<proteinExistence type="inferred from homology"/>
<feature type="domain" description="Probable transposase IS891/IS1136/IS1341" evidence="5">
    <location>
        <begin position="188"/>
        <end position="298"/>
    </location>
</feature>
<keyword evidence="7" id="KW-1185">Reference proteome</keyword>
<organism evidence="6 7">
    <name type="scientific">Moorena producens 3L</name>
    <dbReference type="NCBI Taxonomy" id="489825"/>
    <lineage>
        <taxon>Bacteria</taxon>
        <taxon>Bacillati</taxon>
        <taxon>Cyanobacteriota</taxon>
        <taxon>Cyanophyceae</taxon>
        <taxon>Coleofasciculales</taxon>
        <taxon>Coleofasciculaceae</taxon>
        <taxon>Moorena</taxon>
    </lineage>
</organism>
<accession>F4XLA6</accession>
<evidence type="ECO:0000313" key="6">
    <source>
        <dbReference type="EMBL" id="EGJ34630.1"/>
    </source>
</evidence>
<evidence type="ECO:0000256" key="4">
    <source>
        <dbReference type="ARBA" id="ARBA00023172"/>
    </source>
</evidence>
<dbReference type="eggNOG" id="COG0675">
    <property type="taxonomic scope" value="Bacteria"/>
</dbReference>
<dbReference type="EMBL" id="GL890829">
    <property type="protein sequence ID" value="EGJ34630.1"/>
    <property type="molecule type" value="Genomic_DNA"/>
</dbReference>
<sequence length="462" mass="52268">MAQANKSIGVQQIMLYPDKETKAILEYLCEQSGKLYNMGVYFARQTFFKTGLILTGKFDLIYEPSVGKTKISKSLPSTPAQQTLLSVTEAFKSYKKLRDLWFKGKLQHRPKPPSYLKGSKMFKVTYPNSGGQKPKLVNGQVKFYLGLTVRRWFGIKNFTLPFPSNLKGRKIKEWTILPKNGVFYLEVSYEIPVQNNQRNLASNEALGIDVGTADNLAACVDTLGNSFLIDARAMKAFNQYWNKQVSSRKEGKPQGYWDSWLDRVTRKRNHRIKDGINKAAKLIINHCLKYGINTIVLGWNEGLKSNANMGRLNNQNFVQIPLGKLKDRLRQLCEIHGIRLEVTEEAYTSKASYLDGDSLPKFGEKPNGWKASGKRIKRGLYRSGDNSVVNADLNGSANILRKVASKLGIDLSRLGRRSLTTVARIRLWALPQSNLSAESPRLMIGECQVFLNSYKNHTESNR</sequence>
<evidence type="ECO:0000256" key="1">
    <source>
        <dbReference type="ARBA" id="ARBA00008761"/>
    </source>
</evidence>
<gene>
    <name evidence="6" type="ORF">LYNGBM3L_13970</name>
</gene>
<keyword evidence="2" id="KW-0815">Transposition</keyword>
<name>F4XLA6_9CYAN</name>
<dbReference type="InterPro" id="IPR001959">
    <property type="entry name" value="Transposase"/>
</dbReference>
<evidence type="ECO:0000256" key="3">
    <source>
        <dbReference type="ARBA" id="ARBA00023125"/>
    </source>
</evidence>
<comment type="similarity">
    <text evidence="1">In the C-terminal section; belongs to the transposase 35 family.</text>
</comment>
<dbReference type="HOGENOM" id="CLU_032903_16_0_3"/>
<evidence type="ECO:0000256" key="2">
    <source>
        <dbReference type="ARBA" id="ARBA00022578"/>
    </source>
</evidence>
<dbReference type="NCBIfam" id="TIGR01766">
    <property type="entry name" value="IS200/IS605 family accessory protein TnpB-like domain"/>
    <property type="match status" value="1"/>
</dbReference>
<keyword evidence="3" id="KW-0238">DNA-binding</keyword>
<dbReference type="Proteomes" id="UP000003959">
    <property type="component" value="Unassembled WGS sequence"/>
</dbReference>
<dbReference type="NCBIfam" id="NF040570">
    <property type="entry name" value="guided_TnpB"/>
    <property type="match status" value="1"/>
</dbReference>
<dbReference type="GO" id="GO:0032196">
    <property type="term" value="P:transposition"/>
    <property type="evidence" value="ECO:0007669"/>
    <property type="project" value="UniProtKB-KW"/>
</dbReference>
<dbReference type="Pfam" id="PF01385">
    <property type="entry name" value="OrfB_IS605"/>
    <property type="match status" value="1"/>
</dbReference>
<keyword evidence="4" id="KW-0233">DNA recombination</keyword>
<dbReference type="GO" id="GO:0006310">
    <property type="term" value="P:DNA recombination"/>
    <property type="evidence" value="ECO:0007669"/>
    <property type="project" value="UniProtKB-KW"/>
</dbReference>
<dbReference type="GO" id="GO:0003677">
    <property type="term" value="F:DNA binding"/>
    <property type="evidence" value="ECO:0007669"/>
    <property type="project" value="UniProtKB-KW"/>
</dbReference>
<evidence type="ECO:0000313" key="7">
    <source>
        <dbReference type="Proteomes" id="UP000003959"/>
    </source>
</evidence>
<dbReference type="RefSeq" id="WP_008179915.1">
    <property type="nucleotide sequence ID" value="NZ_GL890829.1"/>
</dbReference>
<protein>
    <submittedName>
        <fullName evidence="6">Transposase, IS605 OrfB family, central region</fullName>
    </submittedName>
</protein>
<dbReference type="InterPro" id="IPR010095">
    <property type="entry name" value="Cas12f1-like_TNB"/>
</dbReference>
<reference evidence="7" key="1">
    <citation type="journal article" date="2011" name="Proc. Natl. Acad. Sci. U.S.A.">
        <title>Genomic insights into the physiology and ecology of the marine filamentous cyanobacterium Lyngbya majuscula.</title>
        <authorList>
            <person name="Jones A.C."/>
            <person name="Monroe E.A."/>
            <person name="Podell S."/>
            <person name="Hess W.R."/>
            <person name="Klages S."/>
            <person name="Esquenazi E."/>
            <person name="Niessen S."/>
            <person name="Hoover H."/>
            <person name="Rothmann M."/>
            <person name="Lasken R.S."/>
            <person name="Yates J.R.III."/>
            <person name="Reinhardt R."/>
            <person name="Kube M."/>
            <person name="Burkart M.D."/>
            <person name="Allen E.E."/>
            <person name="Dorrestein P.C."/>
            <person name="Gerwick W.H."/>
            <person name="Gerwick L."/>
        </authorList>
    </citation>
    <scope>NUCLEOTIDE SEQUENCE [LARGE SCALE GENOMIC DNA]</scope>
    <source>
        <strain evidence="7">3L</strain>
    </source>
</reference>